<evidence type="ECO:0000313" key="1">
    <source>
        <dbReference type="EMBL" id="AQK69619.1"/>
    </source>
</evidence>
<gene>
    <name evidence="1" type="ORF">ZEAMMB73_Zm00001d015823</name>
</gene>
<protein>
    <submittedName>
        <fullName evidence="1">Uncharacterized protein</fullName>
    </submittedName>
</protein>
<dbReference type="EMBL" id="CM000781">
    <property type="protein sequence ID" value="AQK69619.1"/>
    <property type="molecule type" value="Genomic_DNA"/>
</dbReference>
<accession>A0A1D6H466</accession>
<name>A0A1D6H466_MAIZE</name>
<sequence>MTALSSYNISISILMHQVMSWWHGSLCNAYHNIIFGLFFNDSQRKKCQPSHTCTNQANMHYRQDSSVLLE</sequence>
<dbReference type="AlphaFoldDB" id="A0A1D6H466"/>
<proteinExistence type="predicted"/>
<reference evidence="1" key="1">
    <citation type="submission" date="2015-12" db="EMBL/GenBank/DDBJ databases">
        <title>Update maize B73 reference genome by single molecule sequencing technologies.</title>
        <authorList>
            <consortium name="Maize Genome Sequencing Project"/>
            <person name="Ware D."/>
        </authorList>
    </citation>
    <scope>NUCLEOTIDE SEQUENCE</scope>
    <source>
        <tissue evidence="1">Seedling</tissue>
    </source>
</reference>
<organism evidence="1">
    <name type="scientific">Zea mays</name>
    <name type="common">Maize</name>
    <dbReference type="NCBI Taxonomy" id="4577"/>
    <lineage>
        <taxon>Eukaryota</taxon>
        <taxon>Viridiplantae</taxon>
        <taxon>Streptophyta</taxon>
        <taxon>Embryophyta</taxon>
        <taxon>Tracheophyta</taxon>
        <taxon>Spermatophyta</taxon>
        <taxon>Magnoliopsida</taxon>
        <taxon>Liliopsida</taxon>
        <taxon>Poales</taxon>
        <taxon>Poaceae</taxon>
        <taxon>PACMAD clade</taxon>
        <taxon>Panicoideae</taxon>
        <taxon>Andropogonodae</taxon>
        <taxon>Andropogoneae</taxon>
        <taxon>Tripsacinae</taxon>
        <taxon>Zea</taxon>
    </lineage>
</organism>